<dbReference type="STRING" id="418702.BJN45_13975"/>
<dbReference type="InterPro" id="IPR001763">
    <property type="entry name" value="Rhodanese-like_dom"/>
</dbReference>
<dbReference type="PANTHER" id="PTHR43031">
    <property type="entry name" value="FAD-DEPENDENT OXIDOREDUCTASE"/>
    <property type="match status" value="1"/>
</dbReference>
<evidence type="ECO:0000259" key="1">
    <source>
        <dbReference type="PROSITE" id="PS50206"/>
    </source>
</evidence>
<comment type="caution">
    <text evidence="2">The sequence shown here is derived from an EMBL/GenBank/DDBJ whole genome shotgun (WGS) entry which is preliminary data.</text>
</comment>
<dbReference type="AlphaFoldDB" id="A0A1R1I107"/>
<dbReference type="GO" id="GO:0005737">
    <property type="term" value="C:cytoplasm"/>
    <property type="evidence" value="ECO:0007669"/>
    <property type="project" value="InterPro"/>
</dbReference>
<protein>
    <recommendedName>
        <fullName evidence="1">Rhodanese domain-containing protein</fullName>
    </recommendedName>
</protein>
<dbReference type="SUPFAM" id="SSF52821">
    <property type="entry name" value="Rhodanese/Cell cycle control phosphatase"/>
    <property type="match status" value="1"/>
</dbReference>
<feature type="domain" description="Rhodanese" evidence="1">
    <location>
        <begin position="23"/>
        <end position="107"/>
    </location>
</feature>
<accession>A0A1R1I107</accession>
<dbReference type="GO" id="GO:0004792">
    <property type="term" value="F:thiosulfate-cyanide sulfurtransferase activity"/>
    <property type="evidence" value="ECO:0007669"/>
    <property type="project" value="InterPro"/>
</dbReference>
<sequence>MNASDRIPYQCISPVQAVELLRQEVSLTIFDVRDLVSYRQGHIEGAAQLSEERVLAWIKRLPKEQPLLIYCYHGNASQTYAQMFSDFRFQRVFSVDGGYEKLVAALA</sequence>
<dbReference type="OrthoDB" id="9781034at2"/>
<dbReference type="Pfam" id="PF00581">
    <property type="entry name" value="Rhodanese"/>
    <property type="match status" value="1"/>
</dbReference>
<dbReference type="InterPro" id="IPR036873">
    <property type="entry name" value="Rhodanese-like_dom_sf"/>
</dbReference>
<name>A0A1R1I107_9RHOO</name>
<reference evidence="2 3" key="1">
    <citation type="submission" date="2016-10" db="EMBL/GenBank/DDBJ databases">
        <title>Alkaliphiles isolated from bioreactors.</title>
        <authorList>
            <person name="Salah Z."/>
            <person name="Rout S.P."/>
            <person name="Humphreys P.N."/>
        </authorList>
    </citation>
    <scope>NUCLEOTIDE SEQUENCE [LARGE SCALE GENOMIC DNA]</scope>
    <source>
        <strain evidence="2 3">ZS02</strain>
    </source>
</reference>
<dbReference type="InterPro" id="IPR023695">
    <property type="entry name" value="Thiosulf_sulfurTrfase"/>
</dbReference>
<keyword evidence="3" id="KW-1185">Reference proteome</keyword>
<evidence type="ECO:0000313" key="2">
    <source>
        <dbReference type="EMBL" id="OMG52408.1"/>
    </source>
</evidence>
<gene>
    <name evidence="2" type="ORF">BJN45_13975</name>
</gene>
<dbReference type="RefSeq" id="WP_076096286.1">
    <property type="nucleotide sequence ID" value="NZ_MTHD01000005.1"/>
</dbReference>
<dbReference type="PROSITE" id="PS50206">
    <property type="entry name" value="RHODANESE_3"/>
    <property type="match status" value="1"/>
</dbReference>
<dbReference type="PANTHER" id="PTHR43031:SF1">
    <property type="entry name" value="PYRIDINE NUCLEOTIDE-DISULPHIDE OXIDOREDUCTASE"/>
    <property type="match status" value="1"/>
</dbReference>
<evidence type="ECO:0000313" key="3">
    <source>
        <dbReference type="Proteomes" id="UP000187526"/>
    </source>
</evidence>
<dbReference type="Proteomes" id="UP000187526">
    <property type="component" value="Unassembled WGS sequence"/>
</dbReference>
<dbReference type="InterPro" id="IPR050229">
    <property type="entry name" value="GlpE_sulfurtransferase"/>
</dbReference>
<dbReference type="EMBL" id="MTHD01000005">
    <property type="protein sequence ID" value="OMG52408.1"/>
    <property type="molecule type" value="Genomic_DNA"/>
</dbReference>
<dbReference type="CDD" id="cd01444">
    <property type="entry name" value="GlpE_ST"/>
    <property type="match status" value="1"/>
</dbReference>
<proteinExistence type="predicted"/>
<organism evidence="2 3">
    <name type="scientific">Azonexus hydrophilus</name>
    <dbReference type="NCBI Taxonomy" id="418702"/>
    <lineage>
        <taxon>Bacteria</taxon>
        <taxon>Pseudomonadati</taxon>
        <taxon>Pseudomonadota</taxon>
        <taxon>Betaproteobacteria</taxon>
        <taxon>Rhodocyclales</taxon>
        <taxon>Azonexaceae</taxon>
        <taxon>Azonexus</taxon>
    </lineage>
</organism>
<dbReference type="Gene3D" id="3.40.250.10">
    <property type="entry name" value="Rhodanese-like domain"/>
    <property type="match status" value="1"/>
</dbReference>
<dbReference type="SMART" id="SM00450">
    <property type="entry name" value="RHOD"/>
    <property type="match status" value="1"/>
</dbReference>